<organism evidence="2 3">
    <name type="scientific">Cytobacillus oceanisediminis</name>
    <dbReference type="NCBI Taxonomy" id="665099"/>
    <lineage>
        <taxon>Bacteria</taxon>
        <taxon>Bacillati</taxon>
        <taxon>Bacillota</taxon>
        <taxon>Bacilli</taxon>
        <taxon>Bacillales</taxon>
        <taxon>Bacillaceae</taxon>
        <taxon>Cytobacillus</taxon>
    </lineage>
</organism>
<dbReference type="RefSeq" id="WP_110067791.1">
    <property type="nucleotide sequence ID" value="NZ_QGTW01000026.1"/>
</dbReference>
<proteinExistence type="predicted"/>
<feature type="compositionally biased region" description="Basic and acidic residues" evidence="1">
    <location>
        <begin position="23"/>
        <end position="40"/>
    </location>
</feature>
<evidence type="ECO:0008006" key="4">
    <source>
        <dbReference type="Google" id="ProtNLM"/>
    </source>
</evidence>
<gene>
    <name evidence="2" type="ORF">DFO73_1265</name>
</gene>
<evidence type="ECO:0000313" key="3">
    <source>
        <dbReference type="Proteomes" id="UP000247150"/>
    </source>
</evidence>
<protein>
    <recommendedName>
        <fullName evidence="4">3-methyladenine DNA glycosylase</fullName>
    </recommendedName>
</protein>
<sequence>MADKNRTAENDSIEQEQKKKHNKDIEPQREPEKPQEENRK</sequence>
<feature type="region of interest" description="Disordered" evidence="1">
    <location>
        <begin position="1"/>
        <end position="40"/>
    </location>
</feature>
<accession>A0A2V2ZKM6</accession>
<evidence type="ECO:0000256" key="1">
    <source>
        <dbReference type="SAM" id="MobiDB-lite"/>
    </source>
</evidence>
<evidence type="ECO:0000313" key="2">
    <source>
        <dbReference type="EMBL" id="PWW17411.1"/>
    </source>
</evidence>
<dbReference type="EMBL" id="QGTW01000026">
    <property type="protein sequence ID" value="PWW17411.1"/>
    <property type="molecule type" value="Genomic_DNA"/>
</dbReference>
<dbReference type="AlphaFoldDB" id="A0A2V2ZKM6"/>
<comment type="caution">
    <text evidence="2">The sequence shown here is derived from an EMBL/GenBank/DDBJ whole genome shotgun (WGS) entry which is preliminary data.</text>
</comment>
<name>A0A2V2ZKM6_9BACI</name>
<reference evidence="2 3" key="1">
    <citation type="submission" date="2018-05" db="EMBL/GenBank/DDBJ databases">
        <title>Freshwater and sediment microbial communities from various areas in North America, analyzing microbe dynamics in response to fracking.</title>
        <authorList>
            <person name="Lamendella R."/>
        </authorList>
    </citation>
    <scope>NUCLEOTIDE SEQUENCE [LARGE SCALE GENOMIC DNA]</scope>
    <source>
        <strain evidence="2 3">15_TX</strain>
    </source>
</reference>
<dbReference type="Proteomes" id="UP000247150">
    <property type="component" value="Unassembled WGS sequence"/>
</dbReference>